<keyword evidence="2 3" id="KW-0040">ANK repeat</keyword>
<dbReference type="EMBL" id="JRHA01000005">
    <property type="protein sequence ID" value="PQK14534.1"/>
    <property type="molecule type" value="Genomic_DNA"/>
</dbReference>
<feature type="repeat" description="ANK" evidence="3">
    <location>
        <begin position="1458"/>
        <end position="1490"/>
    </location>
</feature>
<keyword evidence="1" id="KW-0677">Repeat</keyword>
<gene>
    <name evidence="5" type="ORF">BB8028_0005g00650</name>
</gene>
<evidence type="ECO:0000256" key="2">
    <source>
        <dbReference type="ARBA" id="ARBA00023043"/>
    </source>
</evidence>
<dbReference type="InterPro" id="IPR013320">
    <property type="entry name" value="ConA-like_dom_sf"/>
</dbReference>
<evidence type="ECO:0000256" key="1">
    <source>
        <dbReference type="ARBA" id="ARBA00022737"/>
    </source>
</evidence>
<dbReference type="OrthoDB" id="4938465at2759"/>
<dbReference type="PROSITE" id="PS50188">
    <property type="entry name" value="B302_SPRY"/>
    <property type="match status" value="1"/>
</dbReference>
<comment type="caution">
    <text evidence="5">The sequence shown here is derived from an EMBL/GenBank/DDBJ whole genome shotgun (WGS) entry which is preliminary data.</text>
</comment>
<organism evidence="5 6">
    <name type="scientific">Beauveria bassiana</name>
    <name type="common">White muscardine disease fungus</name>
    <name type="synonym">Tritirachium shiotae</name>
    <dbReference type="NCBI Taxonomy" id="176275"/>
    <lineage>
        <taxon>Eukaryota</taxon>
        <taxon>Fungi</taxon>
        <taxon>Dikarya</taxon>
        <taxon>Ascomycota</taxon>
        <taxon>Pezizomycotina</taxon>
        <taxon>Sordariomycetes</taxon>
        <taxon>Hypocreomycetidae</taxon>
        <taxon>Hypocreales</taxon>
        <taxon>Cordycipitaceae</taxon>
        <taxon>Beauveria</taxon>
    </lineage>
</organism>
<dbReference type="InterPro" id="IPR003877">
    <property type="entry name" value="SPRY_dom"/>
</dbReference>
<proteinExistence type="predicted"/>
<feature type="repeat" description="ANK" evidence="3">
    <location>
        <begin position="1353"/>
        <end position="1385"/>
    </location>
</feature>
<dbReference type="SMART" id="SM00449">
    <property type="entry name" value="SPRY"/>
    <property type="match status" value="1"/>
</dbReference>
<dbReference type="InterPro" id="IPR044736">
    <property type="entry name" value="Gid1/RanBPM/SPLA_SPRY"/>
</dbReference>
<evidence type="ECO:0000259" key="4">
    <source>
        <dbReference type="PROSITE" id="PS50188"/>
    </source>
</evidence>
<dbReference type="InterPro" id="IPR001870">
    <property type="entry name" value="B30.2/SPRY"/>
</dbReference>
<dbReference type="InterPro" id="IPR036770">
    <property type="entry name" value="Ankyrin_rpt-contain_sf"/>
</dbReference>
<feature type="domain" description="B30.2/SPRY" evidence="4">
    <location>
        <begin position="1613"/>
        <end position="1801"/>
    </location>
</feature>
<protein>
    <recommendedName>
        <fullName evidence="4">B30.2/SPRY domain-containing protein</fullName>
    </recommendedName>
</protein>
<evidence type="ECO:0000313" key="5">
    <source>
        <dbReference type="EMBL" id="PQK14534.1"/>
    </source>
</evidence>
<dbReference type="InterPro" id="IPR056884">
    <property type="entry name" value="NPHP3-like_N"/>
</dbReference>
<evidence type="ECO:0000256" key="3">
    <source>
        <dbReference type="PROSITE-ProRule" id="PRU00023"/>
    </source>
</evidence>
<dbReference type="SUPFAM" id="SSF49899">
    <property type="entry name" value="Concanavalin A-like lectins/glucanases"/>
    <property type="match status" value="1"/>
</dbReference>
<accession>A0A2S7YEU9</accession>
<dbReference type="Pfam" id="PF00622">
    <property type="entry name" value="SPRY"/>
    <property type="match status" value="1"/>
</dbReference>
<dbReference type="Gene3D" id="1.25.40.20">
    <property type="entry name" value="Ankyrin repeat-containing domain"/>
    <property type="match status" value="4"/>
</dbReference>
<dbReference type="SMART" id="SM00248">
    <property type="entry name" value="ANK"/>
    <property type="match status" value="20"/>
</dbReference>
<reference evidence="5 6" key="1">
    <citation type="submission" date="2016-07" db="EMBL/GenBank/DDBJ databases">
        <title>Comparative genomics of the entomopathogenic fungus Beauveria bassiana.</title>
        <authorList>
            <person name="Valero Jimenez C.A."/>
            <person name="Zwaan B.J."/>
            <person name="Van Kan J.A."/>
            <person name="Takken W."/>
            <person name="Debets A.J."/>
            <person name="Schoustra S.E."/>
            <person name="Koenraadt C.J."/>
        </authorList>
    </citation>
    <scope>NUCLEOTIDE SEQUENCE [LARGE SCALE GENOMIC DNA]</scope>
    <source>
        <strain evidence="5 6">ARSEF 8028</strain>
    </source>
</reference>
<sequence length="1822" mass="198281">MSLIVLVNGVGDGITSAESREAAQKTVLARDFPGADVLVFNSVYDQGSAPGYDYFLQKASDAIESLQNFIDHSGAGSDSTRDGVLPKRIVFVALNIGAALVKQILLLASEDVKHHWIVLQTVALHFAESPSYTDPELWRRFFSRLLSTNKLSILDLIPHLDVLPKALAHLEVQFSAVSGSFDQKTYDGTNEGVYLPGQGTWNFQGNGSTAEDILCDIRTSLTRSSIRLDSGYCNFQGILSSLDAAVCRLSLAPPSTGPTAYVESHPSFKSWLSSPGSSILSVEGPPGSDHTCLTSHIMRSLLLVRSESRALFLSFSFHRWDARRNSEQPFVVSAIRQLLTLRPEFYNNARYIVEAFSSRPIVSSQQLWNLLRHLLTIPTESCIFLVVDAVDQCSEQIAAKLSSLAAYGSISVPVRLIVTASSPIEMTPSIPLYSISLEEDSWRDAIRDMTAERVSRITLSRPVWKDFEQSIVEKLCGGHYHTDHDVTLNLEFLEQQYLPSTRLALKQYLSTSMLPAEMFSTTVSGLLGNAGTRARLALNWILHAARPLSISELAVALTLGPGPEDVEAAEKLTFDMVVENVSWDLMRDLGDCLGLGVKIVDGCIMLVHLTFRSYLEAHSDLLVPNFHGYMADRCLSYLSLCLKQARDRPLDRESDAREPDSVRAALAFREYALLYWIDHYELQNPFSGSLDDEVSRYLSLLVDHTDTAYGLGAWKRRCGLTTGWREDVMSDPLFLASQIGLGRIVRNLIRTAEQKTPEQIGRAIKIAASAGNLNVVQELQQSARPADLALAACAAAEYGHAEVLEDIMANMNPSDVVALMSSRGDTSPLLLATANGHTAVTEILLTRDCDLRAVDSSGNTAVHLASRSGGADTLRALRSASPDEFRSAIRTANLAGMYPLHLACLAGFADTFALVFSESPKALVHQPNAASVTPIHIAAELGHLPIVRTPIYVRSASDAAGTSVSPIVLAAQNGHSAVLRCLVEDLQKSYNNTAEAGAERKILESAFNWAVVHGHIGVVELLLKEMDVVSFHLRMAARVGHLDVLKALVRRNTPFGGFSEQYHEILVLAIEQDHVNIVRYLVQEGVAPLWIWNGDESSLHRAARLGREFCLREILRRADGNAICRKDRKLRTPLEVAAAFGQLGAFKLLLECENRQASSATPAPHRSVRALMLAIKAPKGPRKVELVSYILDNGWSAKIADGSQDTPLHVAVQSHGDDIDLVRLILERGADPDTWGKRGETSLHIASRNGHARVVRQLLVSGANPNLVDSSGFTSLHIATENGLDPVVRVLLRLEDEGDDAMTDPAYEAADVEIETPRGWRAIHYAVNNSTVVTATLTKLSPKPNLEATLSDTGATPLILAAENEDHDVSSLLLAAGADPDALGGTWGSALHAAVCKNNESLAELLFSYNASPNVMSRPFGTPLHAVGTDMCGDESVPLRLAKLLLERDAGIDTPDYHGRTPIMTAVQPRHEEIIDMFLSSGANPDSLDGMRSSALHYAARTGQAGIIRRLLEADANVDLLDGCGRGVLYLVALCMDPDDVSAGEVFDAVLAALPETRKAVHLSAAMPALMKAGAEELLVSILDKRGDVDINVPDRSGWTSLDIARCYNKSSNTIDCLQQLGAVEGVAKQEPTRLSLYDRSALILLSNDGMCAQIKEEFTNTRYQIIGSARADHCVPIGKGIYYFEVEVLDCGRESAIAVGLVQEHAPLSAMVGWSFGCWGYHSDDGSLLNDDRSEVSGPVYGAGQVVGVAYDPRGKRLWFTLDGEKAGNDFENVTGQLYPAVSLMASTEPKSVGPARVRVTFPSEGVDVLFKYQRESTRII</sequence>
<dbReference type="Pfam" id="PF24883">
    <property type="entry name" value="NPHP3_N"/>
    <property type="match status" value="1"/>
</dbReference>
<feature type="repeat" description="ANK" evidence="3">
    <location>
        <begin position="824"/>
        <end position="856"/>
    </location>
</feature>
<dbReference type="Gene3D" id="2.60.120.920">
    <property type="match status" value="1"/>
</dbReference>
<feature type="repeat" description="ANK" evidence="3">
    <location>
        <begin position="1271"/>
        <end position="1293"/>
    </location>
</feature>
<dbReference type="Proteomes" id="UP000237441">
    <property type="component" value="Unassembled WGS sequence"/>
</dbReference>
<dbReference type="InterPro" id="IPR002110">
    <property type="entry name" value="Ankyrin_rpt"/>
</dbReference>
<feature type="repeat" description="ANK" evidence="3">
    <location>
        <begin position="1203"/>
        <end position="1237"/>
    </location>
</feature>
<dbReference type="SUPFAM" id="SSF48403">
    <property type="entry name" value="Ankyrin repeat"/>
    <property type="match status" value="3"/>
</dbReference>
<feature type="repeat" description="ANK" evidence="3">
    <location>
        <begin position="1238"/>
        <end position="1270"/>
    </location>
</feature>
<feature type="repeat" description="ANK" evidence="3">
    <location>
        <begin position="1491"/>
        <end position="1523"/>
    </location>
</feature>
<name>A0A2S7YEU9_BEABA</name>
<dbReference type="InterPro" id="IPR051165">
    <property type="entry name" value="Multifunctional_ANK_Repeat"/>
</dbReference>
<dbReference type="PANTHER" id="PTHR24123:SF33">
    <property type="entry name" value="PROTEIN HOS4"/>
    <property type="match status" value="1"/>
</dbReference>
<dbReference type="Pfam" id="PF12796">
    <property type="entry name" value="Ank_2"/>
    <property type="match status" value="5"/>
</dbReference>
<dbReference type="InterPro" id="IPR043136">
    <property type="entry name" value="B30.2/SPRY_sf"/>
</dbReference>
<evidence type="ECO:0000313" key="6">
    <source>
        <dbReference type="Proteomes" id="UP000237441"/>
    </source>
</evidence>
<dbReference type="PANTHER" id="PTHR24123">
    <property type="entry name" value="ANKYRIN REPEAT-CONTAINING"/>
    <property type="match status" value="1"/>
</dbReference>
<dbReference type="CDD" id="cd12885">
    <property type="entry name" value="SPRY_RanBP_like"/>
    <property type="match status" value="1"/>
</dbReference>
<dbReference type="PROSITE" id="PS50088">
    <property type="entry name" value="ANK_REPEAT"/>
    <property type="match status" value="7"/>
</dbReference>
<dbReference type="PROSITE" id="PS50297">
    <property type="entry name" value="ANK_REP_REGION"/>
    <property type="match status" value="6"/>
</dbReference>